<dbReference type="VEuPathDB" id="FungiDB:ASPSYDRAFT_43524"/>
<dbReference type="GeneID" id="63762749"/>
<dbReference type="STRING" id="1036612.A0A1L9TQ99"/>
<reference evidence="5" key="1">
    <citation type="journal article" date="2017" name="Genome Biol.">
        <title>Comparative genomics reveals high biological diversity and specific adaptations in the industrially and medically important fungal genus Aspergillus.</title>
        <authorList>
            <person name="de Vries R.P."/>
            <person name="Riley R."/>
            <person name="Wiebenga A."/>
            <person name="Aguilar-Osorio G."/>
            <person name="Amillis S."/>
            <person name="Uchima C.A."/>
            <person name="Anderluh G."/>
            <person name="Asadollahi M."/>
            <person name="Askin M."/>
            <person name="Barry K."/>
            <person name="Battaglia E."/>
            <person name="Bayram O."/>
            <person name="Benocci T."/>
            <person name="Braus-Stromeyer S.A."/>
            <person name="Caldana C."/>
            <person name="Canovas D."/>
            <person name="Cerqueira G.C."/>
            <person name="Chen F."/>
            <person name="Chen W."/>
            <person name="Choi C."/>
            <person name="Clum A."/>
            <person name="Dos Santos R.A."/>
            <person name="Damasio A.R."/>
            <person name="Diallinas G."/>
            <person name="Emri T."/>
            <person name="Fekete E."/>
            <person name="Flipphi M."/>
            <person name="Freyberg S."/>
            <person name="Gallo A."/>
            <person name="Gournas C."/>
            <person name="Habgood R."/>
            <person name="Hainaut M."/>
            <person name="Harispe M.L."/>
            <person name="Henrissat B."/>
            <person name="Hilden K.S."/>
            <person name="Hope R."/>
            <person name="Hossain A."/>
            <person name="Karabika E."/>
            <person name="Karaffa L."/>
            <person name="Karanyi Z."/>
            <person name="Krasevec N."/>
            <person name="Kuo A."/>
            <person name="Kusch H."/>
            <person name="LaButti K."/>
            <person name="Lagendijk E.L."/>
            <person name="Lapidus A."/>
            <person name="Levasseur A."/>
            <person name="Lindquist E."/>
            <person name="Lipzen A."/>
            <person name="Logrieco A.F."/>
            <person name="MacCabe A."/>
            <person name="Maekelae M.R."/>
            <person name="Malavazi I."/>
            <person name="Melin P."/>
            <person name="Meyer V."/>
            <person name="Mielnichuk N."/>
            <person name="Miskei M."/>
            <person name="Molnar A.P."/>
            <person name="Mule G."/>
            <person name="Ngan C.Y."/>
            <person name="Orejas M."/>
            <person name="Orosz E."/>
            <person name="Ouedraogo J.P."/>
            <person name="Overkamp K.M."/>
            <person name="Park H.-S."/>
            <person name="Perrone G."/>
            <person name="Piumi F."/>
            <person name="Punt P.J."/>
            <person name="Ram A.F."/>
            <person name="Ramon A."/>
            <person name="Rauscher S."/>
            <person name="Record E."/>
            <person name="Riano-Pachon D.M."/>
            <person name="Robert V."/>
            <person name="Roehrig J."/>
            <person name="Ruller R."/>
            <person name="Salamov A."/>
            <person name="Salih N.S."/>
            <person name="Samson R.A."/>
            <person name="Sandor E."/>
            <person name="Sanguinetti M."/>
            <person name="Schuetze T."/>
            <person name="Sepcic K."/>
            <person name="Shelest E."/>
            <person name="Sherlock G."/>
            <person name="Sophianopoulou V."/>
            <person name="Squina F.M."/>
            <person name="Sun H."/>
            <person name="Susca A."/>
            <person name="Todd R.B."/>
            <person name="Tsang A."/>
            <person name="Unkles S.E."/>
            <person name="van de Wiele N."/>
            <person name="van Rossen-Uffink D."/>
            <person name="Oliveira J.V."/>
            <person name="Vesth T.C."/>
            <person name="Visser J."/>
            <person name="Yu J.-H."/>
            <person name="Zhou M."/>
            <person name="Andersen M.R."/>
            <person name="Archer D.B."/>
            <person name="Baker S.E."/>
            <person name="Benoit I."/>
            <person name="Brakhage A.A."/>
            <person name="Braus G.H."/>
            <person name="Fischer R."/>
            <person name="Frisvad J.C."/>
            <person name="Goldman G.H."/>
            <person name="Houbraken J."/>
            <person name="Oakley B."/>
            <person name="Pocsi I."/>
            <person name="Scazzocchio C."/>
            <person name="Seiboth B."/>
            <person name="vanKuyk P.A."/>
            <person name="Wortman J."/>
            <person name="Dyer P.S."/>
            <person name="Grigoriev I.V."/>
        </authorList>
    </citation>
    <scope>NUCLEOTIDE SEQUENCE [LARGE SCALE GENOMIC DNA]</scope>
    <source>
        <strain evidence="5">CBS 593.65</strain>
    </source>
</reference>
<sequence>MLKAQVFSIALTILQAATAWQIPAEYALTPSSNGRFLQQANGDPFFWQADTAWLLFHRLNYSEADTYLSDRAKKGFSMVLAVAFTQAGIDSPNRNGDLPFINEDVTKPNEPYWAYVDSVVKLAWTKGIRICMVPSWGKFVHDSENSAGVLDSTTAYPFGKFIGQRYPYLPKTLVGDTNPYWQNKSAVKDDYANGGILPPYEVTDWSPVYDDLANGIVAGERQAIISSSRNESDSTWWPLMTIHPTNQWFRGGPLALAHDFFGDRAWLTLDASQSGHADYPPNPPIPWWNCRRGWEPVEIMYAAGSRGGNKIRPVIDNEPHYENRYNNGKSMNAAWNASDVRVGSWQAVFAGAAGLTYGANAIQQCIIPGLFDSDGSGPSNDWRTDLELPGSGQMQFIQKAILDRGNGSSYFRREPAQDIIVGDAGVNDARVTATRDSGSWIMVYTPTGEPFQIDTTSLKTCRVRASWYSPLSGRYSRFDYTQCGGSAGSAESRMFTPPTGGGHPDWVLVLEVVN</sequence>
<dbReference type="PANTHER" id="PTHR37836">
    <property type="entry name" value="LMO1036 PROTEIN"/>
    <property type="match status" value="1"/>
</dbReference>
<feature type="signal peptide" evidence="1">
    <location>
        <begin position="1"/>
        <end position="19"/>
    </location>
</feature>
<dbReference type="RefSeq" id="XP_040705422.1">
    <property type="nucleotide sequence ID" value="XM_040846676.1"/>
</dbReference>
<keyword evidence="5" id="KW-1185">Reference proteome</keyword>
<feature type="chain" id="PRO_5012001836" description="DUF4038 domain-containing protein" evidence="1">
    <location>
        <begin position="20"/>
        <end position="514"/>
    </location>
</feature>
<feature type="domain" description="Putative collagen-binding" evidence="2">
    <location>
        <begin position="415"/>
        <end position="511"/>
    </location>
</feature>
<dbReference type="Proteomes" id="UP000184356">
    <property type="component" value="Unassembled WGS sequence"/>
</dbReference>
<dbReference type="Pfam" id="PF12904">
    <property type="entry name" value="Collagen_bind_2"/>
    <property type="match status" value="1"/>
</dbReference>
<name>A0A1L9TQ99_9EURO</name>
<evidence type="ECO:0000313" key="4">
    <source>
        <dbReference type="EMBL" id="OJJ61616.1"/>
    </source>
</evidence>
<feature type="domain" description="Apiosidase-like catalytic" evidence="3">
    <location>
        <begin position="31"/>
        <end position="402"/>
    </location>
</feature>
<evidence type="ECO:0000259" key="3">
    <source>
        <dbReference type="Pfam" id="PF13204"/>
    </source>
</evidence>
<accession>A0A1L9TQ99</accession>
<gene>
    <name evidence="4" type="ORF">ASPSYDRAFT_43524</name>
</gene>
<dbReference type="Pfam" id="PF13204">
    <property type="entry name" value="Apiosidase"/>
    <property type="match status" value="1"/>
</dbReference>
<dbReference type="PANTHER" id="PTHR37836:SF2">
    <property type="entry name" value="DUF4038 DOMAIN-CONTAINING PROTEIN"/>
    <property type="match status" value="1"/>
</dbReference>
<dbReference type="InterPro" id="IPR024749">
    <property type="entry name" value="Collagen-bd_put"/>
</dbReference>
<dbReference type="InterPro" id="IPR025277">
    <property type="entry name" value="Apiosidase-like_cat_dom"/>
</dbReference>
<evidence type="ECO:0000313" key="5">
    <source>
        <dbReference type="Proteomes" id="UP000184356"/>
    </source>
</evidence>
<proteinExistence type="predicted"/>
<dbReference type="AlphaFoldDB" id="A0A1L9TQ99"/>
<dbReference type="EMBL" id="KV878584">
    <property type="protein sequence ID" value="OJJ61616.1"/>
    <property type="molecule type" value="Genomic_DNA"/>
</dbReference>
<dbReference type="OrthoDB" id="2581507at2759"/>
<evidence type="ECO:0008006" key="6">
    <source>
        <dbReference type="Google" id="ProtNLM"/>
    </source>
</evidence>
<dbReference type="Gene3D" id="3.20.20.80">
    <property type="entry name" value="Glycosidases"/>
    <property type="match status" value="1"/>
</dbReference>
<organism evidence="4 5">
    <name type="scientific">Aspergillus sydowii CBS 593.65</name>
    <dbReference type="NCBI Taxonomy" id="1036612"/>
    <lineage>
        <taxon>Eukaryota</taxon>
        <taxon>Fungi</taxon>
        <taxon>Dikarya</taxon>
        <taxon>Ascomycota</taxon>
        <taxon>Pezizomycotina</taxon>
        <taxon>Eurotiomycetes</taxon>
        <taxon>Eurotiomycetidae</taxon>
        <taxon>Eurotiales</taxon>
        <taxon>Aspergillaceae</taxon>
        <taxon>Aspergillus</taxon>
        <taxon>Aspergillus subgen. Nidulantes</taxon>
    </lineage>
</organism>
<evidence type="ECO:0000259" key="2">
    <source>
        <dbReference type="Pfam" id="PF12904"/>
    </source>
</evidence>
<protein>
    <recommendedName>
        <fullName evidence="6">DUF4038 domain-containing protein</fullName>
    </recommendedName>
</protein>
<keyword evidence="1" id="KW-0732">Signal</keyword>
<evidence type="ECO:0000256" key="1">
    <source>
        <dbReference type="SAM" id="SignalP"/>
    </source>
</evidence>